<dbReference type="Gene3D" id="2.10.25.10">
    <property type="entry name" value="Laminin"/>
    <property type="match status" value="1"/>
</dbReference>
<name>Q9PS95_CHICK</name>
<protein>
    <submittedName>
        <fullName>Very LOW density lipoprotein receptor</fullName>
    </submittedName>
</protein>
<accession>Q9PS95</accession>
<dbReference type="Pfam" id="PF14670">
    <property type="entry name" value="FXa_inhibition"/>
    <property type="match status" value="1"/>
</dbReference>
<dbReference type="FunFam" id="2.10.25.10:FF:000052">
    <property type="entry name" value="low-density lipoprotein receptor isoform X1"/>
    <property type="match status" value="1"/>
</dbReference>
<dbReference type="SUPFAM" id="SSF57196">
    <property type="entry name" value="EGF/Laminin"/>
    <property type="match status" value="1"/>
</dbReference>
<dbReference type="AlphaFoldDB" id="Q9PS95"/>
<organism>
    <name type="scientific">Gallus gallus</name>
    <name type="common">Chicken</name>
    <dbReference type="NCBI Taxonomy" id="9031"/>
    <lineage>
        <taxon>Eukaryota</taxon>
        <taxon>Metazoa</taxon>
        <taxon>Chordata</taxon>
        <taxon>Craniata</taxon>
        <taxon>Vertebrata</taxon>
        <taxon>Euteleostomi</taxon>
        <taxon>Archelosauria</taxon>
        <taxon>Archosauria</taxon>
        <taxon>Dinosauria</taxon>
        <taxon>Saurischia</taxon>
        <taxon>Theropoda</taxon>
        <taxon>Coelurosauria</taxon>
        <taxon>Aves</taxon>
        <taxon>Neognathae</taxon>
        <taxon>Galloanserae</taxon>
        <taxon>Galliformes</taxon>
        <taxon>Phasianidae</taxon>
        <taxon>Phasianinae</taxon>
        <taxon>Gallus</taxon>
    </lineage>
</organism>
<proteinExistence type="predicted"/>
<sequence>NWSEENMVNGGCSYLCLPAPQINEHSPKYTCTCPAGYFLQEDGLRCGG</sequence>
<reference key="1">
    <citation type="journal article" date="1995" name="Proc. Natl. Acad. Sci. U.S.A.">
        <title>Mutant oocytic low density lipoprotein receptor gene family member causes atherosclerosis and female sterility.</title>
        <authorList>
            <person name="Bujo H."/>
            <person name="Yamamoto T."/>
            <person name="Hayashi K."/>
            <person name="Hermann M."/>
            <person name="Nimpf J."/>
            <person name="Schneider W.J."/>
        </authorList>
    </citation>
    <scope>NUCLEOTIDE SEQUENCE</scope>
</reference>